<dbReference type="EMBL" id="LMTZ01000104">
    <property type="protein sequence ID" value="KST65769.1"/>
    <property type="molecule type" value="Genomic_DNA"/>
</dbReference>
<dbReference type="RefSeq" id="WP_027846212.1">
    <property type="nucleotide sequence ID" value="NZ_LMTZ01000104.1"/>
</dbReference>
<sequence length="75" mass="8793">MVLQELQQFFVRHKKVSLAELQLHFRIDADALRGMLGRLIRKGRIRKMEDSKTCGGCHSCADEAIEFYEWVNIKK</sequence>
<protein>
    <submittedName>
        <fullName evidence="2">Sugar metabolism transcriptional regulator</fullName>
    </submittedName>
</protein>
<keyword evidence="3" id="KW-1185">Reference proteome</keyword>
<feature type="domain" description="Transcriptional regulator HTH-type FeoC" evidence="1">
    <location>
        <begin position="2"/>
        <end position="69"/>
    </location>
</feature>
<dbReference type="InterPro" id="IPR015102">
    <property type="entry name" value="Tscrpt_reg_HTH_FeoC"/>
</dbReference>
<name>A0A0V7ZMK1_9CYAN</name>
<dbReference type="OrthoDB" id="467062at2"/>
<evidence type="ECO:0000313" key="2">
    <source>
        <dbReference type="EMBL" id="KST65769.1"/>
    </source>
</evidence>
<dbReference type="InterPro" id="IPR036390">
    <property type="entry name" value="WH_DNA-bd_sf"/>
</dbReference>
<accession>A0A0V7ZMK1</accession>
<dbReference type="Proteomes" id="UP000053372">
    <property type="component" value="Unassembled WGS sequence"/>
</dbReference>
<dbReference type="InterPro" id="IPR036388">
    <property type="entry name" value="WH-like_DNA-bd_sf"/>
</dbReference>
<dbReference type="SUPFAM" id="SSF46785">
    <property type="entry name" value="Winged helix' DNA-binding domain"/>
    <property type="match status" value="1"/>
</dbReference>
<dbReference type="Pfam" id="PF09012">
    <property type="entry name" value="FeoC"/>
    <property type="match status" value="1"/>
</dbReference>
<dbReference type="AlphaFoldDB" id="A0A0V7ZMK1"/>
<comment type="caution">
    <text evidence="2">The sequence shown here is derived from an EMBL/GenBank/DDBJ whole genome shotgun (WGS) entry which is preliminary data.</text>
</comment>
<proteinExistence type="predicted"/>
<reference evidence="2 3" key="1">
    <citation type="journal article" date="2015" name="Genome Announc.">
        <title>Draft Genome of the Euendolithic (true boring) Cyanobacterium Mastigocoleus testarum strain BC008.</title>
        <authorList>
            <person name="Guida B.S."/>
            <person name="Garcia-Pichel F."/>
        </authorList>
    </citation>
    <scope>NUCLEOTIDE SEQUENCE [LARGE SCALE GENOMIC DNA]</scope>
    <source>
        <strain evidence="2 3">BC008</strain>
    </source>
</reference>
<dbReference type="Gene3D" id="1.10.10.10">
    <property type="entry name" value="Winged helix-like DNA-binding domain superfamily/Winged helix DNA-binding domain"/>
    <property type="match status" value="1"/>
</dbReference>
<gene>
    <name evidence="2" type="ORF">BC008_22600</name>
</gene>
<evidence type="ECO:0000259" key="1">
    <source>
        <dbReference type="Pfam" id="PF09012"/>
    </source>
</evidence>
<organism evidence="2 3">
    <name type="scientific">Mastigocoleus testarum BC008</name>
    <dbReference type="NCBI Taxonomy" id="371196"/>
    <lineage>
        <taxon>Bacteria</taxon>
        <taxon>Bacillati</taxon>
        <taxon>Cyanobacteriota</taxon>
        <taxon>Cyanophyceae</taxon>
        <taxon>Nostocales</taxon>
        <taxon>Hapalosiphonaceae</taxon>
        <taxon>Mastigocoleus</taxon>
    </lineage>
</organism>
<evidence type="ECO:0000313" key="3">
    <source>
        <dbReference type="Proteomes" id="UP000053372"/>
    </source>
</evidence>